<dbReference type="AlphaFoldDB" id="A0A2A6CLM8"/>
<reference evidence="2" key="1">
    <citation type="journal article" date="2008" name="Nat. Genet.">
        <title>The Pristionchus pacificus genome provides a unique perspective on nematode lifestyle and parasitism.</title>
        <authorList>
            <person name="Dieterich C."/>
            <person name="Clifton S.W."/>
            <person name="Schuster L.N."/>
            <person name="Chinwalla A."/>
            <person name="Delehaunty K."/>
            <person name="Dinkelacker I."/>
            <person name="Fulton L."/>
            <person name="Fulton R."/>
            <person name="Godfrey J."/>
            <person name="Minx P."/>
            <person name="Mitreva M."/>
            <person name="Roeseler W."/>
            <person name="Tian H."/>
            <person name="Witte H."/>
            <person name="Yang S.P."/>
            <person name="Wilson R.K."/>
            <person name="Sommer R.J."/>
        </authorList>
    </citation>
    <scope>NUCLEOTIDE SEQUENCE [LARGE SCALE GENOMIC DNA]</scope>
    <source>
        <strain evidence="2">PS312</strain>
    </source>
</reference>
<name>A0A2A6CLM8_PRIPA</name>
<sequence>MAWEVNGDTVTKVACTIRKRSVFSVQAVRCQRRDHSNVLRNDNDYGRVDRSHGRMRHVGSRLHRTIAAILGGIQFLADLFGAPLRRTINGGEAVFNDASDGVVDNVVRVMPTCDPTGMFFEFGGVNFMTADCSAGA</sequence>
<reference evidence="1" key="2">
    <citation type="submission" date="2022-06" db="UniProtKB">
        <authorList>
            <consortium name="EnsemblMetazoa"/>
        </authorList>
    </citation>
    <scope>IDENTIFICATION</scope>
    <source>
        <strain evidence="1">PS312</strain>
    </source>
</reference>
<evidence type="ECO:0000313" key="2">
    <source>
        <dbReference type="Proteomes" id="UP000005239"/>
    </source>
</evidence>
<gene>
    <name evidence="1" type="primary">WBGene00279831</name>
</gene>
<accession>A0A8R1YVK0</accession>
<organism evidence="1 2">
    <name type="scientific">Pristionchus pacificus</name>
    <name type="common">Parasitic nematode worm</name>
    <dbReference type="NCBI Taxonomy" id="54126"/>
    <lineage>
        <taxon>Eukaryota</taxon>
        <taxon>Metazoa</taxon>
        <taxon>Ecdysozoa</taxon>
        <taxon>Nematoda</taxon>
        <taxon>Chromadorea</taxon>
        <taxon>Rhabditida</taxon>
        <taxon>Rhabditina</taxon>
        <taxon>Diplogasteromorpha</taxon>
        <taxon>Diplogasteroidea</taxon>
        <taxon>Neodiplogasteridae</taxon>
        <taxon>Pristionchus</taxon>
    </lineage>
</organism>
<evidence type="ECO:0000313" key="1">
    <source>
        <dbReference type="EnsemblMetazoa" id="PPA41462.1"/>
    </source>
</evidence>
<dbReference type="EnsemblMetazoa" id="PPA41462.1">
    <property type="protein sequence ID" value="PPA41462.1"/>
    <property type="gene ID" value="WBGene00279831"/>
</dbReference>
<accession>A0A2A6CLM8</accession>
<protein>
    <submittedName>
        <fullName evidence="1">Uncharacterized protein</fullName>
    </submittedName>
</protein>
<dbReference type="Proteomes" id="UP000005239">
    <property type="component" value="Unassembled WGS sequence"/>
</dbReference>
<keyword evidence="2" id="KW-1185">Reference proteome</keyword>
<proteinExistence type="predicted"/>